<dbReference type="RefSeq" id="XP_070915679.1">
    <property type="nucleotide sequence ID" value="XM_071059578.1"/>
</dbReference>
<evidence type="ECO:0000256" key="6">
    <source>
        <dbReference type="SAM" id="SignalP"/>
    </source>
</evidence>
<evidence type="ECO:0000313" key="8">
    <source>
        <dbReference type="EMBL" id="GAB1313948.1"/>
    </source>
</evidence>
<evidence type="ECO:0000256" key="5">
    <source>
        <dbReference type="SAM" id="MobiDB-lite"/>
    </source>
</evidence>
<dbReference type="GeneID" id="98174901"/>
<dbReference type="PANTHER" id="PTHR10963:SF24">
    <property type="entry name" value="GLYCOSIDASE C21B10.07-RELATED"/>
    <property type="match status" value="1"/>
</dbReference>
<dbReference type="PANTHER" id="PTHR10963">
    <property type="entry name" value="GLYCOSYL HYDROLASE-RELATED"/>
    <property type="match status" value="1"/>
</dbReference>
<comment type="caution">
    <text evidence="8">The sequence shown here is derived from an EMBL/GenBank/DDBJ whole genome shotgun (WGS) entry which is preliminary data.</text>
</comment>
<dbReference type="PROSITE" id="PS51762">
    <property type="entry name" value="GH16_2"/>
    <property type="match status" value="1"/>
</dbReference>
<sequence>MAPALVRLGAAALACASGVVAQQKSYQLKESYTPSNFFDKFSFFSDSDPNRGFVKYRNRADAERLHLIETGQSEVKISVDAKGHDQDGRSSVRLESKNTYNSGLFIADFSHFPRAACGAWPAFWMVGPDWPKDGEVDIYEGWNLNEKNKIVLHTDRPQVAGVCKIDQGLFTGEVQTSNCWNNAPGQPGNTGCAVDEPNGLFGNPNGGVYAMEWQEDRIRVWSWAQGNVPLDVAKGNPQPDSWGTPSFAAFSNTCDIKRGFRNMRMILNINFCGDAAGNKGLWGGCATKTGHDECYTYVQWTPEAYEETFWKVRGINVYELETVRPSSTSTTVSSTSTSTSTSKSASTSTSKSTSTITSTSTTSTTTTSTPTSTSTSSTSISSSTSTTVTLPEETTTSTTVSLPVEETTTSATITLPDDITTTTTTTTAAESSTSTAAETDTESECYDDDLTTTTTFTSSLPGNTGSATTTTETDTESECYDDETTTSATATFSFSDVTASATESTVTASVPETTSTQEYTTSTIYTTTTLTVSSCAPTVTNCPGRVVTSVIAIGTTVCPVSSTPTAAPTSSTNTDEGKWTTSTIYSTSTYTVTSCPPAVTTNCPGRVTTTVVPIGTTVCPVNDGGPATIIRTFTTLPVTTSVDASKPTTSSRPSHDDDGDVDVPGATSSPVPLPSSSVKPPHGGGNNNGTKPEPTQGTAVFPPVQVVTTSPSSSGKPPVVVNGGARIVGSGVMVALGVVVAAFML</sequence>
<dbReference type="InterPro" id="IPR013320">
    <property type="entry name" value="ConA-like_dom_sf"/>
</dbReference>
<protein>
    <submittedName>
        <fullName evidence="8">Endo-1,3(4)-beta-glucanase-like protein 3</fullName>
    </submittedName>
</protein>
<gene>
    <name evidence="8" type="ORF">MFIFM68171_04158</name>
</gene>
<feature type="compositionally biased region" description="Low complexity" evidence="5">
    <location>
        <begin position="668"/>
        <end position="681"/>
    </location>
</feature>
<feature type="chain" id="PRO_5046695865" evidence="6">
    <location>
        <begin position="22"/>
        <end position="745"/>
    </location>
</feature>
<keyword evidence="3" id="KW-1133">Transmembrane helix</keyword>
<feature type="domain" description="GH16" evidence="7">
    <location>
        <begin position="26"/>
        <end position="284"/>
    </location>
</feature>
<dbReference type="SUPFAM" id="SSF49899">
    <property type="entry name" value="Concanavalin A-like lectins/glucanases"/>
    <property type="match status" value="1"/>
</dbReference>
<keyword evidence="6" id="KW-0732">Signal</keyword>
<dbReference type="InterPro" id="IPR000757">
    <property type="entry name" value="Beta-glucanase-like"/>
</dbReference>
<evidence type="ECO:0000256" key="1">
    <source>
        <dbReference type="ARBA" id="ARBA00004141"/>
    </source>
</evidence>
<evidence type="ECO:0000313" key="9">
    <source>
        <dbReference type="Proteomes" id="UP001628179"/>
    </source>
</evidence>
<proteinExistence type="predicted"/>
<dbReference type="PROSITE" id="PS01346">
    <property type="entry name" value="CLAUDIN"/>
    <property type="match status" value="1"/>
</dbReference>
<keyword evidence="9" id="KW-1185">Reference proteome</keyword>
<dbReference type="InterPro" id="IPR050546">
    <property type="entry name" value="Glycosyl_Hydrlase_16"/>
</dbReference>
<dbReference type="CDD" id="cd02181">
    <property type="entry name" value="GH16_fungal_Lam16A_glucanase"/>
    <property type="match status" value="1"/>
</dbReference>
<feature type="compositionally biased region" description="Polar residues" evidence="5">
    <location>
        <begin position="688"/>
        <end position="698"/>
    </location>
</feature>
<feature type="compositionally biased region" description="Acidic residues" evidence="5">
    <location>
        <begin position="439"/>
        <end position="450"/>
    </location>
</feature>
<keyword evidence="4" id="KW-0472">Membrane</keyword>
<feature type="signal peptide" evidence="6">
    <location>
        <begin position="1"/>
        <end position="21"/>
    </location>
</feature>
<comment type="subcellular location">
    <subcellularLocation>
        <location evidence="1">Membrane</location>
        <topology evidence="1">Multi-pass membrane protein</topology>
    </subcellularLocation>
</comment>
<organism evidence="8 9">
    <name type="scientific">Madurella fahalii</name>
    <dbReference type="NCBI Taxonomy" id="1157608"/>
    <lineage>
        <taxon>Eukaryota</taxon>
        <taxon>Fungi</taxon>
        <taxon>Dikarya</taxon>
        <taxon>Ascomycota</taxon>
        <taxon>Pezizomycotina</taxon>
        <taxon>Sordariomycetes</taxon>
        <taxon>Sordariomycetidae</taxon>
        <taxon>Sordariales</taxon>
        <taxon>Sordariales incertae sedis</taxon>
        <taxon>Madurella</taxon>
    </lineage>
</organism>
<keyword evidence="2" id="KW-0812">Transmembrane</keyword>
<dbReference type="Proteomes" id="UP001628179">
    <property type="component" value="Unassembled WGS sequence"/>
</dbReference>
<dbReference type="Pfam" id="PF26113">
    <property type="entry name" value="GH16_XgeA"/>
    <property type="match status" value="1"/>
</dbReference>
<dbReference type="InterPro" id="IPR017974">
    <property type="entry name" value="Claudin_CS"/>
</dbReference>
<dbReference type="EMBL" id="BAAFSV010000002">
    <property type="protein sequence ID" value="GAB1313948.1"/>
    <property type="molecule type" value="Genomic_DNA"/>
</dbReference>
<feature type="region of interest" description="Disordered" evidence="5">
    <location>
        <begin position="641"/>
        <end position="699"/>
    </location>
</feature>
<name>A0ABQ0G870_9PEZI</name>
<evidence type="ECO:0000256" key="2">
    <source>
        <dbReference type="ARBA" id="ARBA00022692"/>
    </source>
</evidence>
<reference evidence="8 9" key="1">
    <citation type="submission" date="2024-09" db="EMBL/GenBank/DDBJ databases">
        <title>Itraconazole resistance in Madurella fahalii resulting from another homologue of gene encoding cytochrome P450 14-alpha sterol demethylase (CYP51).</title>
        <authorList>
            <person name="Yoshioka I."/>
            <person name="Fahal A.H."/>
            <person name="Kaneko S."/>
            <person name="Yaguchi T."/>
        </authorList>
    </citation>
    <scope>NUCLEOTIDE SEQUENCE [LARGE SCALE GENOMIC DNA]</scope>
    <source>
        <strain evidence="8 9">IFM 68171</strain>
    </source>
</reference>
<feature type="compositionally biased region" description="Low complexity" evidence="5">
    <location>
        <begin position="420"/>
        <end position="438"/>
    </location>
</feature>
<feature type="region of interest" description="Disordered" evidence="5">
    <location>
        <begin position="323"/>
        <end position="477"/>
    </location>
</feature>
<feature type="compositionally biased region" description="Low complexity" evidence="5">
    <location>
        <begin position="325"/>
        <end position="410"/>
    </location>
</feature>
<evidence type="ECO:0000256" key="3">
    <source>
        <dbReference type="ARBA" id="ARBA00022989"/>
    </source>
</evidence>
<feature type="compositionally biased region" description="Polar residues" evidence="5">
    <location>
        <begin position="641"/>
        <end position="652"/>
    </location>
</feature>
<accession>A0ABQ0G870</accession>
<evidence type="ECO:0000256" key="4">
    <source>
        <dbReference type="ARBA" id="ARBA00023136"/>
    </source>
</evidence>
<evidence type="ECO:0000259" key="7">
    <source>
        <dbReference type="PROSITE" id="PS51762"/>
    </source>
</evidence>
<dbReference type="Gene3D" id="2.60.120.200">
    <property type="match status" value="1"/>
</dbReference>